<name>A0AAV7J035_COTGL</name>
<comment type="subcellular location">
    <subcellularLocation>
        <location evidence="1">Nucleus</location>
    </subcellularLocation>
</comment>
<feature type="region of interest" description="Disordered" evidence="7">
    <location>
        <begin position="299"/>
        <end position="360"/>
    </location>
</feature>
<evidence type="ECO:0000256" key="7">
    <source>
        <dbReference type="SAM" id="MobiDB-lite"/>
    </source>
</evidence>
<evidence type="ECO:0000313" key="10">
    <source>
        <dbReference type="EMBL" id="KAH0561720.1"/>
    </source>
</evidence>
<sequence>MKAATILIISIVSSIQFYHCCGSADLDNPPEPRWNITLDNPTKKRYQRSVSYDASGEVRWDCSETAGTGYVPKTLGYLRSSSSSRPTVPCYIQGTSVRFQGKPVYIDGSTGYVDGAVCWVKGNTNERQGETCYARGTIVSHLYTSKVPELACIVQESIGFVMGTRYDREVPSYRQAESSDLVATACTMSTTYNYVLGTVLYEEGTSGYVNGSSCWVRGLRHDGLGRTCNIPGTAGDLVGIDGRVSGTACYLQFSTTYVLGTRYYQLPSCLNCNEQVSSSFPGTNVPGTNFPETNVPGTNFPGTNVPGTNFPGTNVPGTNRDQKINRNVPGTNRNEQVNSNFPGTHRDQQVNSNVPGTNRDEQVNSNVLGTNHDHGRTEQVQRTGVDTQRTISENHALGDASSHIPRSNDFTIKFVGHEITASGEHVLTFCYLRPSFLQIGSPHFVEGSSGYVNGSTCWIEGTVSFTQPNHCYVEGSIKTLQRHKVSKVVCFVSSTSGYDLDNNYVIGTRSYYLHPCKVEGVTDYFDGTITYFRGSRGFVYRNTCWVEGVRKNGGVCHRRGVTYYIKEDSENDHRACYFTVKYAFVMDDRYHELNRNSRVEEDSFRHTGISLHENSWDSGHSESRSFINDWEIKTIIDEIHNHGSIHNQDHGTVNHGLIHNQDHGTIHNQDDGTVNHGLIHNQDDGTIHNQDDGTVNHGLIHNQDDGTVNHGKIHNQDQRTVNHGLIHNQDHGTIHNQDDGTVNHGLIHNQDDGTVNHGTIHNQDQRTVNHGLIHNQDYGTIHNQDDGTVNHGLIHNQDHGTIHNQDDGTVNHGTIHNQDQRTVNHGLIHNQDYGTIHNQDDGTVNHGLIHNQDDGTVNHGLIHNQDDGTVNHGTIHNQDHGTVLEENNRRIDTHGSENERDSNSLFESRQNTNDFQQEDYNQYEENVNNNYGSSENSITNWSISNHDEEQSQEETNRFDEQYRRNYIMQGKDQSRETERNRDFENNIYQQYETAWTYDPNFLKKIPPLTSNMYNGIGLQTPRGSGTNGHVQRNWAVVRKTKDKVDYKSDDKLDSINKQPNKDILDHVRKRKIELKVAEFADNLEDKGYTASEIKEKISQYREILMDNGSKPPPVPTDEFGRVM</sequence>
<dbReference type="CDD" id="cd21373">
    <property type="entry name" value="cwf21_SRRM2-like"/>
    <property type="match status" value="1"/>
</dbReference>
<dbReference type="PANTHER" id="PTHR36562">
    <property type="entry name" value="SERINE/ARGININE REPETITIVE MATRIX 2"/>
    <property type="match status" value="1"/>
</dbReference>
<feature type="compositionally biased region" description="Polar residues" evidence="7">
    <location>
        <begin position="328"/>
        <end position="342"/>
    </location>
</feature>
<evidence type="ECO:0000256" key="1">
    <source>
        <dbReference type="ARBA" id="ARBA00004123"/>
    </source>
</evidence>
<dbReference type="GO" id="GO:0008380">
    <property type="term" value="P:RNA splicing"/>
    <property type="evidence" value="ECO:0007669"/>
    <property type="project" value="UniProtKB-KW"/>
</dbReference>
<dbReference type="Pfam" id="PF08312">
    <property type="entry name" value="cwf21"/>
    <property type="match status" value="1"/>
</dbReference>
<dbReference type="GO" id="GO:0005681">
    <property type="term" value="C:spliceosomal complex"/>
    <property type="evidence" value="ECO:0007669"/>
    <property type="project" value="UniProtKB-KW"/>
</dbReference>
<feature type="chain" id="PRO_5043406477" description="CWF21 domain-containing protein" evidence="8">
    <location>
        <begin position="24"/>
        <end position="1123"/>
    </location>
</feature>
<keyword evidence="6" id="KW-0539">Nucleus</keyword>
<feature type="region of interest" description="Disordered" evidence="7">
    <location>
        <begin position="887"/>
        <end position="913"/>
    </location>
</feature>
<comment type="similarity">
    <text evidence="2">Belongs to the CWC21 family.</text>
</comment>
<feature type="compositionally biased region" description="Polar residues" evidence="7">
    <location>
        <begin position="299"/>
        <end position="319"/>
    </location>
</feature>
<evidence type="ECO:0000256" key="4">
    <source>
        <dbReference type="ARBA" id="ARBA00022728"/>
    </source>
</evidence>
<dbReference type="InterPro" id="IPR013170">
    <property type="entry name" value="mRNA_splic_Cwf21_dom"/>
</dbReference>
<dbReference type="InterPro" id="IPR051372">
    <property type="entry name" value="CWC21"/>
</dbReference>
<evidence type="ECO:0000256" key="5">
    <source>
        <dbReference type="ARBA" id="ARBA00023187"/>
    </source>
</evidence>
<dbReference type="PANTHER" id="PTHR36562:SF5">
    <property type="entry name" value="SERINE_ARGININE REPETITIVE MATRIX 2"/>
    <property type="match status" value="1"/>
</dbReference>
<feature type="domain" description="CWF21" evidence="9">
    <location>
        <begin position="1064"/>
        <end position="1109"/>
    </location>
</feature>
<dbReference type="GO" id="GO:0006397">
    <property type="term" value="P:mRNA processing"/>
    <property type="evidence" value="ECO:0007669"/>
    <property type="project" value="UniProtKB-KW"/>
</dbReference>
<dbReference type="Proteomes" id="UP000826195">
    <property type="component" value="Unassembled WGS sequence"/>
</dbReference>
<protein>
    <recommendedName>
        <fullName evidence="9">CWF21 domain-containing protein</fullName>
    </recommendedName>
</protein>
<dbReference type="AlphaFoldDB" id="A0AAV7J035"/>
<evidence type="ECO:0000256" key="3">
    <source>
        <dbReference type="ARBA" id="ARBA00022664"/>
    </source>
</evidence>
<keyword evidence="4" id="KW-0747">Spliceosome</keyword>
<feature type="compositionally biased region" description="Polar residues" evidence="7">
    <location>
        <begin position="903"/>
        <end position="913"/>
    </location>
</feature>
<evidence type="ECO:0000313" key="11">
    <source>
        <dbReference type="Proteomes" id="UP000826195"/>
    </source>
</evidence>
<feature type="signal peptide" evidence="8">
    <location>
        <begin position="1"/>
        <end position="23"/>
    </location>
</feature>
<evidence type="ECO:0000256" key="6">
    <source>
        <dbReference type="ARBA" id="ARBA00023242"/>
    </source>
</evidence>
<gene>
    <name evidence="10" type="ORF">KQX54_019011</name>
</gene>
<keyword evidence="3" id="KW-0507">mRNA processing</keyword>
<accession>A0AAV7J035</accession>
<dbReference type="SMART" id="SM01115">
    <property type="entry name" value="cwf21"/>
    <property type="match status" value="1"/>
</dbReference>
<proteinExistence type="inferred from homology"/>
<comment type="caution">
    <text evidence="10">The sequence shown here is derived from an EMBL/GenBank/DDBJ whole genome shotgun (WGS) entry which is preliminary data.</text>
</comment>
<dbReference type="EMBL" id="JAHXZJ010000374">
    <property type="protein sequence ID" value="KAH0561720.1"/>
    <property type="molecule type" value="Genomic_DNA"/>
</dbReference>
<evidence type="ECO:0000259" key="9">
    <source>
        <dbReference type="SMART" id="SM01115"/>
    </source>
</evidence>
<keyword evidence="5" id="KW-0508">mRNA splicing</keyword>
<dbReference type="Gene3D" id="6.10.140.420">
    <property type="match status" value="1"/>
</dbReference>
<reference evidence="10 11" key="1">
    <citation type="journal article" date="2021" name="J. Hered.">
        <title>A chromosome-level genome assembly of the parasitoid wasp, Cotesia glomerata (Hymenoptera: Braconidae).</title>
        <authorList>
            <person name="Pinto B.J."/>
            <person name="Weis J.J."/>
            <person name="Gamble T."/>
            <person name="Ode P.J."/>
            <person name="Paul R."/>
            <person name="Zaspel J.M."/>
        </authorList>
    </citation>
    <scope>NUCLEOTIDE SEQUENCE [LARGE SCALE GENOMIC DNA]</scope>
    <source>
        <strain evidence="10">CgM1</strain>
    </source>
</reference>
<keyword evidence="8" id="KW-0732">Signal</keyword>
<keyword evidence="11" id="KW-1185">Reference proteome</keyword>
<evidence type="ECO:0000256" key="2">
    <source>
        <dbReference type="ARBA" id="ARBA00005954"/>
    </source>
</evidence>
<evidence type="ECO:0000256" key="8">
    <source>
        <dbReference type="SAM" id="SignalP"/>
    </source>
</evidence>
<feature type="compositionally biased region" description="Basic and acidic residues" evidence="7">
    <location>
        <begin position="887"/>
        <end position="902"/>
    </location>
</feature>
<organism evidence="10 11">
    <name type="scientific">Cotesia glomerata</name>
    <name type="common">Lepidopteran parasitic wasp</name>
    <name type="synonym">Apanteles glomeratus</name>
    <dbReference type="NCBI Taxonomy" id="32391"/>
    <lineage>
        <taxon>Eukaryota</taxon>
        <taxon>Metazoa</taxon>
        <taxon>Ecdysozoa</taxon>
        <taxon>Arthropoda</taxon>
        <taxon>Hexapoda</taxon>
        <taxon>Insecta</taxon>
        <taxon>Pterygota</taxon>
        <taxon>Neoptera</taxon>
        <taxon>Endopterygota</taxon>
        <taxon>Hymenoptera</taxon>
        <taxon>Apocrita</taxon>
        <taxon>Ichneumonoidea</taxon>
        <taxon>Braconidae</taxon>
        <taxon>Microgastrinae</taxon>
        <taxon>Cotesia</taxon>
    </lineage>
</organism>